<proteinExistence type="predicted"/>
<name>A0ABW4WFJ6_9HYPH</name>
<dbReference type="Proteomes" id="UP001597349">
    <property type="component" value="Unassembled WGS sequence"/>
</dbReference>
<dbReference type="RefSeq" id="WP_379019874.1">
    <property type="nucleotide sequence ID" value="NZ_JBHUGY010000022.1"/>
</dbReference>
<reference evidence="2" key="1">
    <citation type="journal article" date="2019" name="Int. J. Syst. Evol. Microbiol.">
        <title>The Global Catalogue of Microorganisms (GCM) 10K type strain sequencing project: providing services to taxonomists for standard genome sequencing and annotation.</title>
        <authorList>
            <consortium name="The Broad Institute Genomics Platform"/>
            <consortium name="The Broad Institute Genome Sequencing Center for Infectious Disease"/>
            <person name="Wu L."/>
            <person name="Ma J."/>
        </authorList>
    </citation>
    <scope>NUCLEOTIDE SEQUENCE [LARGE SCALE GENOMIC DNA]</scope>
    <source>
        <strain evidence="2">CGMCC 1.16226</strain>
    </source>
</reference>
<comment type="caution">
    <text evidence="1">The sequence shown here is derived from an EMBL/GenBank/DDBJ whole genome shotgun (WGS) entry which is preliminary data.</text>
</comment>
<dbReference type="EMBL" id="JBHUGY010000022">
    <property type="protein sequence ID" value="MFD2054307.1"/>
    <property type="molecule type" value="Genomic_DNA"/>
</dbReference>
<evidence type="ECO:0000313" key="1">
    <source>
        <dbReference type="EMBL" id="MFD2054307.1"/>
    </source>
</evidence>
<organism evidence="1 2">
    <name type="scientific">Mesorhizobium calcicola</name>
    <dbReference type="NCBI Taxonomy" id="1300310"/>
    <lineage>
        <taxon>Bacteria</taxon>
        <taxon>Pseudomonadati</taxon>
        <taxon>Pseudomonadota</taxon>
        <taxon>Alphaproteobacteria</taxon>
        <taxon>Hyphomicrobiales</taxon>
        <taxon>Phyllobacteriaceae</taxon>
        <taxon>Mesorhizobium</taxon>
    </lineage>
</organism>
<sequence>MTESTAVHLDACANKIAAFIAAATSGKKAVSSGADGLVALKPAGAAL</sequence>
<keyword evidence="2" id="KW-1185">Reference proteome</keyword>
<gene>
    <name evidence="1" type="ORF">ACFSQT_14770</name>
</gene>
<protein>
    <submittedName>
        <fullName evidence="1">Uncharacterized protein</fullName>
    </submittedName>
</protein>
<accession>A0ABW4WFJ6</accession>
<evidence type="ECO:0000313" key="2">
    <source>
        <dbReference type="Proteomes" id="UP001597349"/>
    </source>
</evidence>